<dbReference type="EMBL" id="CP063169">
    <property type="protein sequence ID" value="QOR72657.1"/>
    <property type="molecule type" value="Genomic_DNA"/>
</dbReference>
<keyword evidence="3" id="KW-1185">Reference proteome</keyword>
<proteinExistence type="predicted"/>
<evidence type="ECO:0000313" key="3">
    <source>
        <dbReference type="Proteomes" id="UP000593758"/>
    </source>
</evidence>
<accession>A0A7M1T076</accession>
<feature type="region of interest" description="Disordered" evidence="1">
    <location>
        <begin position="1"/>
        <end position="51"/>
    </location>
</feature>
<evidence type="ECO:0000313" key="2">
    <source>
        <dbReference type="EMBL" id="QOR72657.1"/>
    </source>
</evidence>
<organism evidence="2 3">
    <name type="scientific">Ruania alkalisoli</name>
    <dbReference type="NCBI Taxonomy" id="2779775"/>
    <lineage>
        <taxon>Bacteria</taxon>
        <taxon>Bacillati</taxon>
        <taxon>Actinomycetota</taxon>
        <taxon>Actinomycetes</taxon>
        <taxon>Micrococcales</taxon>
        <taxon>Ruaniaceae</taxon>
        <taxon>Ruania</taxon>
    </lineage>
</organism>
<reference evidence="2 3" key="1">
    <citation type="submission" date="2020-10" db="EMBL/GenBank/DDBJ databases">
        <title>Haloactinobacterium sp. RN3S43, a bacterium isolated from saline soil.</title>
        <authorList>
            <person name="Sun J.-Q."/>
        </authorList>
    </citation>
    <scope>NUCLEOTIDE SEQUENCE [LARGE SCALE GENOMIC DNA]</scope>
    <source>
        <strain evidence="2 3">RN3S43</strain>
    </source>
</reference>
<sequence length="51" mass="5529">MASAKARMREALERKAERDHPSARGARNTGAVHGPEVEGAGGRRVFRRKSG</sequence>
<feature type="compositionally biased region" description="Basic and acidic residues" evidence="1">
    <location>
        <begin position="7"/>
        <end position="22"/>
    </location>
</feature>
<dbReference type="KEGG" id="halt:IM660_07825"/>
<dbReference type="AlphaFoldDB" id="A0A7M1T076"/>
<protein>
    <submittedName>
        <fullName evidence="2">DUF5302 domain-containing protein</fullName>
    </submittedName>
</protein>
<dbReference type="Proteomes" id="UP000593758">
    <property type="component" value="Chromosome"/>
</dbReference>
<gene>
    <name evidence="2" type="ORF">IM660_07825</name>
</gene>
<dbReference type="Pfam" id="PF17227">
    <property type="entry name" value="DUF5302"/>
    <property type="match status" value="1"/>
</dbReference>
<evidence type="ECO:0000256" key="1">
    <source>
        <dbReference type="SAM" id="MobiDB-lite"/>
    </source>
</evidence>
<name>A0A7M1T076_9MICO</name>
<dbReference type="InterPro" id="IPR035172">
    <property type="entry name" value="DUF5302"/>
</dbReference>